<dbReference type="PRINTS" id="PR00455">
    <property type="entry name" value="HTHTETR"/>
</dbReference>
<gene>
    <name evidence="7" type="ORF">MQN93_42485</name>
</gene>
<dbReference type="Pfam" id="PF00440">
    <property type="entry name" value="TetR_N"/>
    <property type="match status" value="1"/>
</dbReference>
<sequence length="193" mass="21309">MTHGHTTKDAATTGRRMRADGRRNRETLLEAAKTVFARAGTDAPMEDVTKEAGVGRGTLYRHFPTREHLFVAIMKEEVDQLEEQARTFLDEPDVWKALTRWLHLYARSASRYRGMSAQVGNGLVEDVSPMAAACAPMKAGFADLFARARAEGLVRDDVDATDVLALIAALPELAHTPSDAWIHLDIVLRGIRA</sequence>
<evidence type="ECO:0000256" key="2">
    <source>
        <dbReference type="ARBA" id="ARBA00023125"/>
    </source>
</evidence>
<protein>
    <submittedName>
        <fullName evidence="7">TetR/AcrR family transcriptional regulator</fullName>
    </submittedName>
</protein>
<name>A0ABS9XWB8_9ACTN</name>
<dbReference type="InterPro" id="IPR036271">
    <property type="entry name" value="Tet_transcr_reg_TetR-rel_C_sf"/>
</dbReference>
<feature type="DNA-binding region" description="H-T-H motif" evidence="4">
    <location>
        <begin position="44"/>
        <end position="63"/>
    </location>
</feature>
<dbReference type="SUPFAM" id="SSF46689">
    <property type="entry name" value="Homeodomain-like"/>
    <property type="match status" value="1"/>
</dbReference>
<evidence type="ECO:0000256" key="1">
    <source>
        <dbReference type="ARBA" id="ARBA00023015"/>
    </source>
</evidence>
<dbReference type="Pfam" id="PF21597">
    <property type="entry name" value="TetR_C_43"/>
    <property type="match status" value="1"/>
</dbReference>
<evidence type="ECO:0000259" key="6">
    <source>
        <dbReference type="PROSITE" id="PS50977"/>
    </source>
</evidence>
<feature type="domain" description="HTH tetR-type" evidence="6">
    <location>
        <begin position="22"/>
        <end position="81"/>
    </location>
</feature>
<proteinExistence type="predicted"/>
<keyword evidence="3" id="KW-0804">Transcription</keyword>
<dbReference type="InterPro" id="IPR001647">
    <property type="entry name" value="HTH_TetR"/>
</dbReference>
<dbReference type="RefSeq" id="WP_242713722.1">
    <property type="nucleotide sequence ID" value="NZ_JALDAX010000033.1"/>
</dbReference>
<keyword evidence="1" id="KW-0805">Transcription regulation</keyword>
<dbReference type="Gene3D" id="1.10.357.10">
    <property type="entry name" value="Tetracycline Repressor, domain 2"/>
    <property type="match status" value="1"/>
</dbReference>
<reference evidence="7" key="1">
    <citation type="submission" date="2022-03" db="EMBL/GenBank/DDBJ databases">
        <title>Streptomyces 7R015 and 7R016 isolated from Barleria lupulina in Thailand.</title>
        <authorList>
            <person name="Kanchanasin P."/>
            <person name="Phongsopitanun W."/>
            <person name="Tanasupawat S."/>
        </authorList>
    </citation>
    <scope>NUCLEOTIDE SEQUENCE</scope>
    <source>
        <strain evidence="7">7R016</strain>
    </source>
</reference>
<organism evidence="7 8">
    <name type="scientific">Streptomyces spinosisporus</name>
    <dbReference type="NCBI Taxonomy" id="2927582"/>
    <lineage>
        <taxon>Bacteria</taxon>
        <taxon>Bacillati</taxon>
        <taxon>Actinomycetota</taxon>
        <taxon>Actinomycetes</taxon>
        <taxon>Kitasatosporales</taxon>
        <taxon>Streptomycetaceae</taxon>
        <taxon>Streptomyces</taxon>
    </lineage>
</organism>
<evidence type="ECO:0000313" key="8">
    <source>
        <dbReference type="Proteomes" id="UP001165270"/>
    </source>
</evidence>
<dbReference type="InterPro" id="IPR049445">
    <property type="entry name" value="TetR_SbtR-like_C"/>
</dbReference>
<dbReference type="PANTHER" id="PTHR30055">
    <property type="entry name" value="HTH-TYPE TRANSCRIPTIONAL REGULATOR RUTR"/>
    <property type="match status" value="1"/>
</dbReference>
<evidence type="ECO:0000256" key="4">
    <source>
        <dbReference type="PROSITE-ProRule" id="PRU00335"/>
    </source>
</evidence>
<keyword evidence="2 4" id="KW-0238">DNA-binding</keyword>
<dbReference type="SUPFAM" id="SSF48498">
    <property type="entry name" value="Tetracyclin repressor-like, C-terminal domain"/>
    <property type="match status" value="1"/>
</dbReference>
<evidence type="ECO:0000256" key="5">
    <source>
        <dbReference type="SAM" id="MobiDB-lite"/>
    </source>
</evidence>
<dbReference type="Proteomes" id="UP001165270">
    <property type="component" value="Unassembled WGS sequence"/>
</dbReference>
<evidence type="ECO:0000256" key="3">
    <source>
        <dbReference type="ARBA" id="ARBA00023163"/>
    </source>
</evidence>
<evidence type="ECO:0000313" key="7">
    <source>
        <dbReference type="EMBL" id="MCI3246374.1"/>
    </source>
</evidence>
<dbReference type="PANTHER" id="PTHR30055:SF234">
    <property type="entry name" value="HTH-TYPE TRANSCRIPTIONAL REGULATOR BETI"/>
    <property type="match status" value="1"/>
</dbReference>
<accession>A0ABS9XWB8</accession>
<comment type="caution">
    <text evidence="7">The sequence shown here is derived from an EMBL/GenBank/DDBJ whole genome shotgun (WGS) entry which is preliminary data.</text>
</comment>
<feature type="region of interest" description="Disordered" evidence="5">
    <location>
        <begin position="1"/>
        <end position="21"/>
    </location>
</feature>
<dbReference type="PROSITE" id="PS50977">
    <property type="entry name" value="HTH_TETR_2"/>
    <property type="match status" value="1"/>
</dbReference>
<dbReference type="EMBL" id="JALDAX010000033">
    <property type="protein sequence ID" value="MCI3246374.1"/>
    <property type="molecule type" value="Genomic_DNA"/>
</dbReference>
<keyword evidence="8" id="KW-1185">Reference proteome</keyword>
<dbReference type="InterPro" id="IPR050109">
    <property type="entry name" value="HTH-type_TetR-like_transc_reg"/>
</dbReference>
<dbReference type="InterPro" id="IPR009057">
    <property type="entry name" value="Homeodomain-like_sf"/>
</dbReference>